<evidence type="ECO:0000256" key="6">
    <source>
        <dbReference type="ARBA" id="ARBA00022592"/>
    </source>
</evidence>
<dbReference type="InterPro" id="IPR038078">
    <property type="entry name" value="PhoU-like_sf"/>
</dbReference>
<dbReference type="InterPro" id="IPR026022">
    <property type="entry name" value="PhoU_dom"/>
</dbReference>
<gene>
    <name evidence="8" type="primary">phoU</name>
    <name evidence="8" type="ORF">DBT54_07120</name>
</gene>
<dbReference type="GO" id="GO:0030643">
    <property type="term" value="P:intracellular phosphate ion homeostasis"/>
    <property type="evidence" value="ECO:0007669"/>
    <property type="project" value="InterPro"/>
</dbReference>
<dbReference type="AlphaFoldDB" id="A0A178HDC1"/>
<dbReference type="SUPFAM" id="SSF109755">
    <property type="entry name" value="PhoU-like"/>
    <property type="match status" value="1"/>
</dbReference>
<dbReference type="Pfam" id="PF01895">
    <property type="entry name" value="PhoU"/>
    <property type="match status" value="2"/>
</dbReference>
<dbReference type="GO" id="GO:0005737">
    <property type="term" value="C:cytoplasm"/>
    <property type="evidence" value="ECO:0007669"/>
    <property type="project" value="UniProtKB-SubCell"/>
</dbReference>
<dbReference type="PIRSF" id="PIRSF003107">
    <property type="entry name" value="PhoU"/>
    <property type="match status" value="1"/>
</dbReference>
<reference evidence="8 9" key="1">
    <citation type="submission" date="2018-04" db="EMBL/GenBank/DDBJ databases">
        <title>Aerococcus urinae genomes.</title>
        <authorList>
            <person name="Hilt E."/>
            <person name="Gilbert N.M."/>
            <person name="Thomas-White K."/>
            <person name="Putonti C."/>
            <person name="Lewis A.L."/>
            <person name="Visck K.L."/>
            <person name="Wolfe A.J."/>
        </authorList>
    </citation>
    <scope>NUCLEOTIDE SEQUENCE [LARGE SCALE GENOMIC DNA]</scope>
    <source>
        <strain evidence="8 9">UMB7480</strain>
    </source>
</reference>
<dbReference type="EMBL" id="QMHM01000013">
    <property type="protein sequence ID" value="RAV78410.1"/>
    <property type="molecule type" value="Genomic_DNA"/>
</dbReference>
<evidence type="ECO:0000256" key="7">
    <source>
        <dbReference type="PIRNR" id="PIRNR003107"/>
    </source>
</evidence>
<dbReference type="NCBIfam" id="TIGR02135">
    <property type="entry name" value="phoU_full"/>
    <property type="match status" value="1"/>
</dbReference>
<comment type="subcellular location">
    <subcellularLocation>
        <location evidence="1 7">Cytoplasm</location>
    </subcellularLocation>
</comment>
<sequence length="223" mass="24928">MKKTQLRKAFVEELKTLDGQFTRMGIDTTKAIEEAVDALLNHDNEAAEKVIKNDEKINAYEVAIDKECFRLISLQSPIGDELRFIISIIKASADLERMGDHAVSIAKGALRIADEPRLENIESDLEIMTDTVIEMAELAVNAFVTRNDQQAKAAAEMDAKVDHYFDKLIPQVVSDMKKNNSLVVTGASYISMISNLERMGDYVTNLCERIIYLDEGKVVDLNG</sequence>
<evidence type="ECO:0000256" key="4">
    <source>
        <dbReference type="ARBA" id="ARBA00022448"/>
    </source>
</evidence>
<evidence type="ECO:0000313" key="9">
    <source>
        <dbReference type="Proteomes" id="UP000251923"/>
    </source>
</evidence>
<proteinExistence type="inferred from homology"/>
<dbReference type="Proteomes" id="UP000251923">
    <property type="component" value="Unassembled WGS sequence"/>
</dbReference>
<organism evidence="8 9">
    <name type="scientific">Aerococcus urinae</name>
    <dbReference type="NCBI Taxonomy" id="1376"/>
    <lineage>
        <taxon>Bacteria</taxon>
        <taxon>Bacillati</taxon>
        <taxon>Bacillota</taxon>
        <taxon>Bacilli</taxon>
        <taxon>Lactobacillales</taxon>
        <taxon>Aerococcaceae</taxon>
        <taxon>Aerococcus</taxon>
    </lineage>
</organism>
<comment type="function">
    <text evidence="7">Plays a role in the regulation of phosphate uptake.</text>
</comment>
<evidence type="ECO:0000256" key="1">
    <source>
        <dbReference type="ARBA" id="ARBA00004496"/>
    </source>
</evidence>
<dbReference type="GO" id="GO:0045936">
    <property type="term" value="P:negative regulation of phosphate metabolic process"/>
    <property type="evidence" value="ECO:0007669"/>
    <property type="project" value="InterPro"/>
</dbReference>
<dbReference type="FunFam" id="1.20.58.220:FF:000004">
    <property type="entry name" value="Phosphate-specific transport system accessory protein PhoU"/>
    <property type="match status" value="1"/>
</dbReference>
<comment type="subunit">
    <text evidence="3 7">Homodimer.</text>
</comment>
<comment type="similarity">
    <text evidence="2 7">Belongs to the PhoU family.</text>
</comment>
<accession>A0A178HDC1</accession>
<evidence type="ECO:0000313" key="8">
    <source>
        <dbReference type="EMBL" id="RAV78410.1"/>
    </source>
</evidence>
<evidence type="ECO:0000256" key="2">
    <source>
        <dbReference type="ARBA" id="ARBA00008107"/>
    </source>
</evidence>
<protein>
    <recommendedName>
        <fullName evidence="7">Phosphate-specific transport system accessory protein PhoU</fullName>
    </recommendedName>
</protein>
<name>A0A178HDC1_9LACT</name>
<dbReference type="Gene3D" id="1.20.58.220">
    <property type="entry name" value="Phosphate transport system protein phou homolog 2, domain 2"/>
    <property type="match status" value="1"/>
</dbReference>
<dbReference type="GeneID" id="86971061"/>
<keyword evidence="5 7" id="KW-0963">Cytoplasm</keyword>
<dbReference type="GO" id="GO:0006817">
    <property type="term" value="P:phosphate ion transport"/>
    <property type="evidence" value="ECO:0007669"/>
    <property type="project" value="UniProtKB-KW"/>
</dbReference>
<keyword evidence="4 7" id="KW-0813">Transport</keyword>
<dbReference type="PANTHER" id="PTHR42930">
    <property type="entry name" value="PHOSPHATE-SPECIFIC TRANSPORT SYSTEM ACCESSORY PROTEIN PHOU"/>
    <property type="match status" value="1"/>
</dbReference>
<evidence type="ECO:0000256" key="5">
    <source>
        <dbReference type="ARBA" id="ARBA00022490"/>
    </source>
</evidence>
<keyword evidence="6 7" id="KW-0592">Phosphate transport</keyword>
<comment type="caution">
    <text evidence="8">The sequence shown here is derived from an EMBL/GenBank/DDBJ whole genome shotgun (WGS) entry which is preliminary data.</text>
</comment>
<dbReference type="PANTHER" id="PTHR42930:SF3">
    <property type="entry name" value="PHOSPHATE-SPECIFIC TRANSPORT SYSTEM ACCESSORY PROTEIN PHOU"/>
    <property type="match status" value="1"/>
</dbReference>
<dbReference type="RefSeq" id="WP_064293148.1">
    <property type="nucleotide sequence ID" value="NZ_JASODG010000009.1"/>
</dbReference>
<dbReference type="InterPro" id="IPR028366">
    <property type="entry name" value="PhoU"/>
</dbReference>
<evidence type="ECO:0000256" key="3">
    <source>
        <dbReference type="ARBA" id="ARBA00011738"/>
    </source>
</evidence>